<dbReference type="AlphaFoldDB" id="A0A5N5QLB7"/>
<name>A0A5N5QLB7_9AGAM</name>
<dbReference type="InterPro" id="IPR050587">
    <property type="entry name" value="GNT1/Glycosyltrans_8"/>
</dbReference>
<dbReference type="Proteomes" id="UP000383932">
    <property type="component" value="Unassembled WGS sequence"/>
</dbReference>
<dbReference type="OrthoDB" id="2014201at2759"/>
<keyword evidence="1" id="KW-0808">Transferase</keyword>
<comment type="caution">
    <text evidence="1">The sequence shown here is derived from an EMBL/GenBank/DDBJ whole genome shotgun (WGS) entry which is preliminary data.</text>
</comment>
<protein>
    <submittedName>
        <fullName evidence="1">Glycosyltransferase family 8 protein</fullName>
    </submittedName>
</protein>
<sequence>MVTPLKDSPHERLPKEYRDILVEAGCILEEIDYLLPASGGYTGAETRFVDTWTKLRVFGLSEYERIVLIDSDMLVRQNLDELFDMPLEEDWIAAVHACTCNPFRIPHYPAYWVPETCAHNRAIPAGPEPDALCIPFQPTPDSSLALHTINSGIVVLRPNEGTYNKLIHALHTNPDVNKYDFPDQDFIASEFKNRIKFLGYEYNATKHMRDCHKNLWRDDNIRICHYIFKEKPWVIPESGATSRFNEQFQVVHGWWWDEWKILQAEKEGAEWWGTVKALATGAS</sequence>
<evidence type="ECO:0000313" key="2">
    <source>
        <dbReference type="Proteomes" id="UP000383932"/>
    </source>
</evidence>
<dbReference type="InterPro" id="IPR002495">
    <property type="entry name" value="Glyco_trans_8"/>
</dbReference>
<organism evidence="1 2">
    <name type="scientific">Ceratobasidium theobromae</name>
    <dbReference type="NCBI Taxonomy" id="1582974"/>
    <lineage>
        <taxon>Eukaryota</taxon>
        <taxon>Fungi</taxon>
        <taxon>Dikarya</taxon>
        <taxon>Basidiomycota</taxon>
        <taxon>Agaricomycotina</taxon>
        <taxon>Agaricomycetes</taxon>
        <taxon>Cantharellales</taxon>
        <taxon>Ceratobasidiaceae</taxon>
        <taxon>Ceratobasidium</taxon>
    </lineage>
</organism>
<keyword evidence="2" id="KW-1185">Reference proteome</keyword>
<dbReference type="Pfam" id="PF01501">
    <property type="entry name" value="Glyco_transf_8"/>
    <property type="match status" value="1"/>
</dbReference>
<dbReference type="PANTHER" id="PTHR11183">
    <property type="entry name" value="GLYCOGENIN SUBFAMILY MEMBER"/>
    <property type="match status" value="1"/>
</dbReference>
<gene>
    <name evidence="1" type="ORF">CTheo_4187</name>
</gene>
<dbReference type="InterPro" id="IPR029044">
    <property type="entry name" value="Nucleotide-diphossugar_trans"/>
</dbReference>
<dbReference type="EMBL" id="SSOP01000067">
    <property type="protein sequence ID" value="KAB5592363.1"/>
    <property type="molecule type" value="Genomic_DNA"/>
</dbReference>
<evidence type="ECO:0000313" key="1">
    <source>
        <dbReference type="EMBL" id="KAB5592363.1"/>
    </source>
</evidence>
<reference evidence="1 2" key="1">
    <citation type="journal article" date="2019" name="Fungal Biol. Biotechnol.">
        <title>Draft genome sequence of fastidious pathogen Ceratobasidium theobromae, which causes vascular-streak dieback in Theobroma cacao.</title>
        <authorList>
            <person name="Ali S.S."/>
            <person name="Asman A."/>
            <person name="Shao J."/>
            <person name="Firmansyah A.P."/>
            <person name="Susilo A.W."/>
            <person name="Rosmana A."/>
            <person name="McMahon P."/>
            <person name="Junaid M."/>
            <person name="Guest D."/>
            <person name="Kheng T.Y."/>
            <person name="Meinhardt L.W."/>
            <person name="Bailey B.A."/>
        </authorList>
    </citation>
    <scope>NUCLEOTIDE SEQUENCE [LARGE SCALE GENOMIC DNA]</scope>
    <source>
        <strain evidence="1 2">CT2</strain>
    </source>
</reference>
<proteinExistence type="predicted"/>
<accession>A0A5N5QLB7</accession>
<dbReference type="Gene3D" id="3.90.550.10">
    <property type="entry name" value="Spore Coat Polysaccharide Biosynthesis Protein SpsA, Chain A"/>
    <property type="match status" value="1"/>
</dbReference>
<dbReference type="SUPFAM" id="SSF53448">
    <property type="entry name" value="Nucleotide-diphospho-sugar transferases"/>
    <property type="match status" value="1"/>
</dbReference>
<dbReference type="GO" id="GO:0016757">
    <property type="term" value="F:glycosyltransferase activity"/>
    <property type="evidence" value="ECO:0007669"/>
    <property type="project" value="InterPro"/>
</dbReference>